<dbReference type="InterPro" id="IPR036249">
    <property type="entry name" value="Thioredoxin-like_sf"/>
</dbReference>
<dbReference type="Pfam" id="PF11009">
    <property type="entry name" value="BrxC"/>
    <property type="match status" value="1"/>
</dbReference>
<dbReference type="EMBL" id="QOUX01000046">
    <property type="protein sequence ID" value="RXI98576.1"/>
    <property type="molecule type" value="Genomic_DNA"/>
</dbReference>
<dbReference type="OrthoDB" id="677051at2"/>
<protein>
    <submittedName>
        <fullName evidence="1">Bacillithiol system redox-active protein YtxJ</fullName>
    </submittedName>
</protein>
<dbReference type="Gene3D" id="3.40.30.10">
    <property type="entry name" value="Glutaredoxin"/>
    <property type="match status" value="1"/>
</dbReference>
<dbReference type="NCBIfam" id="TIGR04019">
    <property type="entry name" value="B_thiol_YtxJ"/>
    <property type="match status" value="1"/>
</dbReference>
<comment type="caution">
    <text evidence="1">The sequence shown here is derived from an EMBL/GenBank/DDBJ whole genome shotgun (WGS) entry which is preliminary data.</text>
</comment>
<gene>
    <name evidence="1" type="primary">ytxJ</name>
    <name evidence="1" type="ORF">DS745_19870</name>
</gene>
<sequence>MPLQKLSTFEELEQLLSEKDTLLFLKNSTTCPISHEAYRQYEKLANELEETIYFLNVQEARPFSNEIAEKFSVKHESPQVLLFKDNSVTWNASHWDITYKNLKNNYHQ</sequence>
<dbReference type="RefSeq" id="WP_129079930.1">
    <property type="nucleotide sequence ID" value="NZ_QOUX01000046.1"/>
</dbReference>
<accession>A0A4Q0VQ16</accession>
<evidence type="ECO:0000313" key="1">
    <source>
        <dbReference type="EMBL" id="RXI98576.1"/>
    </source>
</evidence>
<dbReference type="Proteomes" id="UP000290649">
    <property type="component" value="Unassembled WGS sequence"/>
</dbReference>
<name>A0A4Q0VQ16_9BACI</name>
<proteinExistence type="predicted"/>
<dbReference type="SUPFAM" id="SSF52833">
    <property type="entry name" value="Thioredoxin-like"/>
    <property type="match status" value="1"/>
</dbReference>
<evidence type="ECO:0000313" key="2">
    <source>
        <dbReference type="Proteomes" id="UP000290649"/>
    </source>
</evidence>
<dbReference type="InterPro" id="IPR022551">
    <property type="entry name" value="BrxC"/>
</dbReference>
<organism evidence="1 2">
    <name type="scientific">Anaerobacillus alkaliphilus</name>
    <dbReference type="NCBI Taxonomy" id="1548597"/>
    <lineage>
        <taxon>Bacteria</taxon>
        <taxon>Bacillati</taxon>
        <taxon>Bacillota</taxon>
        <taxon>Bacilli</taxon>
        <taxon>Bacillales</taxon>
        <taxon>Bacillaceae</taxon>
        <taxon>Anaerobacillus</taxon>
    </lineage>
</organism>
<reference evidence="1 2" key="1">
    <citation type="journal article" date="2019" name="Int. J. Syst. Evol. Microbiol.">
        <title>Anaerobacillus alkaliphilus sp. nov., a novel alkaliphilic and moderately halophilic bacterium.</title>
        <authorList>
            <person name="Borsodi A.K."/>
            <person name="Aszalos J.M."/>
            <person name="Bihari P."/>
            <person name="Nagy I."/>
            <person name="Schumann P."/>
            <person name="Sproer C."/>
            <person name="Kovacs A.L."/>
            <person name="Boka K."/>
            <person name="Dobosy P."/>
            <person name="Ovari M."/>
            <person name="Szili-Kovacs T."/>
            <person name="Toth E."/>
        </authorList>
    </citation>
    <scope>NUCLEOTIDE SEQUENCE [LARGE SCALE GENOMIC DNA]</scope>
    <source>
        <strain evidence="1 2">B16-10</strain>
    </source>
</reference>
<keyword evidence="2" id="KW-1185">Reference proteome</keyword>
<dbReference type="AlphaFoldDB" id="A0A4Q0VQ16"/>